<dbReference type="EMBL" id="OZ021736">
    <property type="protein sequence ID" value="CAK9315455.1"/>
    <property type="molecule type" value="Genomic_DNA"/>
</dbReference>
<dbReference type="Proteomes" id="UP001642487">
    <property type="component" value="Chromosome 2"/>
</dbReference>
<sequence length="104" mass="11520">GIRKPEREGNSGDYRTGKALGTSREQSYQGEFRRFVPGVFGNRIFKARFGGSYFTKPRGGGSRQTQKGFPQTSRPPSGSQFRQPSGSVVSAARKPLCSICERYH</sequence>
<name>A0ABP0Y9B1_9ROSI</name>
<organism evidence="2 3">
    <name type="scientific">Citrullus colocynthis</name>
    <name type="common">colocynth</name>
    <dbReference type="NCBI Taxonomy" id="252529"/>
    <lineage>
        <taxon>Eukaryota</taxon>
        <taxon>Viridiplantae</taxon>
        <taxon>Streptophyta</taxon>
        <taxon>Embryophyta</taxon>
        <taxon>Tracheophyta</taxon>
        <taxon>Spermatophyta</taxon>
        <taxon>Magnoliopsida</taxon>
        <taxon>eudicotyledons</taxon>
        <taxon>Gunneridae</taxon>
        <taxon>Pentapetalae</taxon>
        <taxon>rosids</taxon>
        <taxon>fabids</taxon>
        <taxon>Cucurbitales</taxon>
        <taxon>Cucurbitaceae</taxon>
        <taxon>Benincaseae</taxon>
        <taxon>Citrullus</taxon>
    </lineage>
</organism>
<feature type="region of interest" description="Disordered" evidence="1">
    <location>
        <begin position="1"/>
        <end position="28"/>
    </location>
</feature>
<feature type="compositionally biased region" description="Basic and acidic residues" evidence="1">
    <location>
        <begin position="1"/>
        <end position="10"/>
    </location>
</feature>
<feature type="non-terminal residue" evidence="2">
    <location>
        <position position="1"/>
    </location>
</feature>
<feature type="compositionally biased region" description="Polar residues" evidence="1">
    <location>
        <begin position="63"/>
        <end position="87"/>
    </location>
</feature>
<feature type="region of interest" description="Disordered" evidence="1">
    <location>
        <begin position="52"/>
        <end position="87"/>
    </location>
</feature>
<proteinExistence type="predicted"/>
<evidence type="ECO:0000313" key="3">
    <source>
        <dbReference type="Proteomes" id="UP001642487"/>
    </source>
</evidence>
<protein>
    <submittedName>
        <fullName evidence="2">Uncharacterized protein</fullName>
    </submittedName>
</protein>
<accession>A0ABP0Y9B1</accession>
<gene>
    <name evidence="2" type="ORF">CITCOLO1_LOCUS7251</name>
</gene>
<keyword evidence="3" id="KW-1185">Reference proteome</keyword>
<evidence type="ECO:0000313" key="2">
    <source>
        <dbReference type="EMBL" id="CAK9315455.1"/>
    </source>
</evidence>
<evidence type="ECO:0000256" key="1">
    <source>
        <dbReference type="SAM" id="MobiDB-lite"/>
    </source>
</evidence>
<reference evidence="2 3" key="1">
    <citation type="submission" date="2024-03" db="EMBL/GenBank/DDBJ databases">
        <authorList>
            <person name="Gkanogiannis A."/>
            <person name="Becerra Lopez-Lavalle L."/>
        </authorList>
    </citation>
    <scope>NUCLEOTIDE SEQUENCE [LARGE SCALE GENOMIC DNA]</scope>
</reference>